<proteinExistence type="predicted"/>
<comment type="caution">
    <text evidence="2">The sequence shown here is derived from an EMBL/GenBank/DDBJ whole genome shotgun (WGS) entry which is preliminary data.</text>
</comment>
<dbReference type="GO" id="GO:0046677">
    <property type="term" value="P:response to antibiotic"/>
    <property type="evidence" value="ECO:0007669"/>
    <property type="project" value="UniProtKB-KW"/>
</dbReference>
<dbReference type="EMBL" id="JBHFFA010000003">
    <property type="protein sequence ID" value="KAL2635656.1"/>
    <property type="molecule type" value="Genomic_DNA"/>
</dbReference>
<protein>
    <recommendedName>
        <fullName evidence="4">Glyoxalase/fosfomycin resistance/dioxygenase domain-containing protein</fullName>
    </recommendedName>
</protein>
<keyword evidence="3" id="KW-1185">Reference proteome</keyword>
<dbReference type="InterPro" id="IPR000335">
    <property type="entry name" value="Bleomycin-R"/>
</dbReference>
<keyword evidence="1" id="KW-0046">Antibiotic resistance</keyword>
<dbReference type="InterPro" id="IPR029068">
    <property type="entry name" value="Glyas_Bleomycin-R_OHBP_Dase"/>
</dbReference>
<dbReference type="Gene3D" id="3.10.180.10">
    <property type="entry name" value="2,3-Dihydroxybiphenyl 1,2-Dioxygenase, domain 1"/>
    <property type="match status" value="1"/>
</dbReference>
<evidence type="ECO:0000256" key="1">
    <source>
        <dbReference type="ARBA" id="ARBA00023251"/>
    </source>
</evidence>
<accession>A0ABD1YXZ7</accession>
<gene>
    <name evidence="2" type="ORF">R1flu_007135</name>
</gene>
<sequence>MLVGTREMEPARPRWSCVRALAGVLKSLRGFVINRTDRGPDPLRRSATYHVIMEVLRTIPILRIFDLTKAREFYIDYLGFQVDWEHTFEPGTPTYMQVSRAGCILHLTEHHGDSCPGSTVFIKVTGLQEFHKELSDKQYPFMRPGIEMMPHKQQMYQILSVRTPSARANLVVSSISRI</sequence>
<evidence type="ECO:0008006" key="4">
    <source>
        <dbReference type="Google" id="ProtNLM"/>
    </source>
</evidence>
<reference evidence="2 3" key="1">
    <citation type="submission" date="2024-09" db="EMBL/GenBank/DDBJ databases">
        <title>Chromosome-scale assembly of Riccia fluitans.</title>
        <authorList>
            <person name="Paukszto L."/>
            <person name="Sawicki J."/>
            <person name="Karawczyk K."/>
            <person name="Piernik-Szablinska J."/>
            <person name="Szczecinska M."/>
            <person name="Mazdziarz M."/>
        </authorList>
    </citation>
    <scope>NUCLEOTIDE SEQUENCE [LARGE SCALE GENOMIC DNA]</scope>
    <source>
        <strain evidence="2">Rf_01</strain>
        <tissue evidence="2">Aerial parts of the thallus</tissue>
    </source>
</reference>
<evidence type="ECO:0000313" key="3">
    <source>
        <dbReference type="Proteomes" id="UP001605036"/>
    </source>
</evidence>
<evidence type="ECO:0000313" key="2">
    <source>
        <dbReference type="EMBL" id="KAL2635656.1"/>
    </source>
</evidence>
<dbReference type="Proteomes" id="UP001605036">
    <property type="component" value="Unassembled WGS sequence"/>
</dbReference>
<organism evidence="2 3">
    <name type="scientific">Riccia fluitans</name>
    <dbReference type="NCBI Taxonomy" id="41844"/>
    <lineage>
        <taxon>Eukaryota</taxon>
        <taxon>Viridiplantae</taxon>
        <taxon>Streptophyta</taxon>
        <taxon>Embryophyta</taxon>
        <taxon>Marchantiophyta</taxon>
        <taxon>Marchantiopsida</taxon>
        <taxon>Marchantiidae</taxon>
        <taxon>Marchantiales</taxon>
        <taxon>Ricciaceae</taxon>
        <taxon>Riccia</taxon>
    </lineage>
</organism>
<dbReference type="AlphaFoldDB" id="A0ABD1YXZ7"/>
<dbReference type="Pfam" id="PF19581">
    <property type="entry name" value="Glyoxalase_7"/>
    <property type="match status" value="1"/>
</dbReference>
<dbReference type="SUPFAM" id="SSF54593">
    <property type="entry name" value="Glyoxalase/Bleomycin resistance protein/Dihydroxybiphenyl dioxygenase"/>
    <property type="match status" value="1"/>
</dbReference>
<name>A0ABD1YXZ7_9MARC</name>